<dbReference type="Pfam" id="PF18289">
    <property type="entry name" value="HU-CCDC81_euk_2"/>
    <property type="match status" value="1"/>
</dbReference>
<evidence type="ECO:0000256" key="1">
    <source>
        <dbReference type="SAM" id="MobiDB-lite"/>
    </source>
</evidence>
<dbReference type="InterPro" id="IPR026295">
    <property type="entry name" value="CCD81"/>
</dbReference>
<reference evidence="4" key="1">
    <citation type="submission" date="2017-11" db="EMBL/GenBank/DDBJ databases">
        <authorList>
            <person name="Lima N.C."/>
            <person name="Parody-Merino A.M."/>
            <person name="Battley P.F."/>
            <person name="Fidler A.E."/>
            <person name="Prosdocimi F."/>
        </authorList>
    </citation>
    <scope>NUCLEOTIDE SEQUENCE [LARGE SCALE GENOMIC DNA]</scope>
</reference>
<evidence type="ECO:0000313" key="4">
    <source>
        <dbReference type="Proteomes" id="UP000233556"/>
    </source>
</evidence>
<proteinExistence type="predicted"/>
<feature type="region of interest" description="Disordered" evidence="1">
    <location>
        <begin position="144"/>
        <end position="176"/>
    </location>
</feature>
<evidence type="ECO:0000259" key="2">
    <source>
        <dbReference type="Pfam" id="PF18289"/>
    </source>
</evidence>
<dbReference type="InterPro" id="IPR040673">
    <property type="entry name" value="CCDC81_HU_dom_2"/>
</dbReference>
<name>A0A2I0T854_LIMLA</name>
<gene>
    <name evidence="3" type="ORF">llap_19715</name>
</gene>
<protein>
    <recommendedName>
        <fullName evidence="2">CCDC81 HU domain-containing protein</fullName>
    </recommendedName>
</protein>
<sequence>MDNKDDLPCNKELEPLKYAKVATAASVSRQKVEGCIRGITSLLSHCLGKGENVALVLRDVGVLLIEGMRVKMRFYYDFLERMSGKRNLERAAFKVPQLLKMVVSRAIPVASLTFCGRVIIFPEFELEFVPKPIPRDLLKTLRKVPDEDKRKKKQALPPLRQGKEGKEAPSLGNQLL</sequence>
<dbReference type="Proteomes" id="UP000233556">
    <property type="component" value="Unassembled WGS sequence"/>
</dbReference>
<keyword evidence="4" id="KW-1185">Reference proteome</keyword>
<dbReference type="OrthoDB" id="125906at2759"/>
<reference evidence="4" key="2">
    <citation type="submission" date="2017-12" db="EMBL/GenBank/DDBJ databases">
        <title>Genome sequence of the Bar-tailed Godwit (Limosa lapponica baueri).</title>
        <authorList>
            <person name="Lima N.C.B."/>
            <person name="Parody-Merino A.M."/>
            <person name="Battley P.F."/>
            <person name="Fidler A.E."/>
            <person name="Prosdocimi F."/>
        </authorList>
    </citation>
    <scope>NUCLEOTIDE SEQUENCE [LARGE SCALE GENOMIC DNA]</scope>
</reference>
<dbReference type="GO" id="GO:0005815">
    <property type="term" value="C:microtubule organizing center"/>
    <property type="evidence" value="ECO:0007669"/>
    <property type="project" value="TreeGrafter"/>
</dbReference>
<feature type="domain" description="CCDC81 HU" evidence="2">
    <location>
        <begin position="13"/>
        <end position="85"/>
    </location>
</feature>
<accession>A0A2I0T854</accession>
<organism evidence="3 4">
    <name type="scientific">Limosa lapponica baueri</name>
    <dbReference type="NCBI Taxonomy" id="1758121"/>
    <lineage>
        <taxon>Eukaryota</taxon>
        <taxon>Metazoa</taxon>
        <taxon>Chordata</taxon>
        <taxon>Craniata</taxon>
        <taxon>Vertebrata</taxon>
        <taxon>Euteleostomi</taxon>
        <taxon>Archelosauria</taxon>
        <taxon>Archosauria</taxon>
        <taxon>Dinosauria</taxon>
        <taxon>Saurischia</taxon>
        <taxon>Theropoda</taxon>
        <taxon>Coelurosauria</taxon>
        <taxon>Aves</taxon>
        <taxon>Neognathae</taxon>
        <taxon>Neoaves</taxon>
        <taxon>Charadriiformes</taxon>
        <taxon>Scolopacidae</taxon>
        <taxon>Limosa</taxon>
    </lineage>
</organism>
<evidence type="ECO:0000313" key="3">
    <source>
        <dbReference type="EMBL" id="PKU29981.1"/>
    </source>
</evidence>
<dbReference type="PANTHER" id="PTHR14362">
    <property type="entry name" value="COILED-COIL DOMAIN-CONTAINING PROTEIN 81"/>
    <property type="match status" value="1"/>
</dbReference>
<dbReference type="EMBL" id="KZ515731">
    <property type="protein sequence ID" value="PKU29981.1"/>
    <property type="molecule type" value="Genomic_DNA"/>
</dbReference>
<dbReference type="AlphaFoldDB" id="A0A2I0T854"/>
<dbReference type="PANTHER" id="PTHR14362:SF2">
    <property type="entry name" value="COILED-COIL DOMAIN-CONTAINING PROTEIN 81"/>
    <property type="match status" value="1"/>
</dbReference>